<dbReference type="SUPFAM" id="SSF54534">
    <property type="entry name" value="FKBP-like"/>
    <property type="match status" value="1"/>
</dbReference>
<dbReference type="AlphaFoldDB" id="A0A419EUG3"/>
<feature type="domain" description="PpiC" evidence="3">
    <location>
        <begin position="187"/>
        <end position="288"/>
    </location>
</feature>
<sequence length="334" mass="37937">MRKSAKTRFRITIPRLVRGLAIVFLSTIVLSSAAVAVVIDGVAIIVNKDAILVSQINETLMPFMQEYRTKYSGAELKKKMDELRQTVIEQAIETKLILQVAKQKGIVPDERDVDVRIEMVKSRFPSEDVFLEGLAAKGITYREYRDQVAEQVLVQDTIKLVAGSDINISENEIRDFYDAHLSEFVTEPKVKLAQIFLKIPTDSTPEQVEELRQKAEQLHILIEDGMAFSELARTYSEGPYREKDGVIGVVGHGEILPELEDIAFGLQTGEMSPVIQTTYGLHVLKSLESFPARKITLDEARPLIEDRITETKRSEKYKEWIKKLREDAFIEVKI</sequence>
<evidence type="ECO:0000256" key="2">
    <source>
        <dbReference type="PROSITE-ProRule" id="PRU00278"/>
    </source>
</evidence>
<dbReference type="InterPro" id="IPR050280">
    <property type="entry name" value="OMP_Chaperone_SurA"/>
</dbReference>
<keyword evidence="2" id="KW-0697">Rotamase</keyword>
<dbReference type="PANTHER" id="PTHR47637:SF1">
    <property type="entry name" value="CHAPERONE SURA"/>
    <property type="match status" value="1"/>
</dbReference>
<name>A0A419EUG3_9BACT</name>
<dbReference type="SUPFAM" id="SSF109998">
    <property type="entry name" value="Triger factor/SurA peptide-binding domain-like"/>
    <property type="match status" value="1"/>
</dbReference>
<dbReference type="InterPro" id="IPR027304">
    <property type="entry name" value="Trigger_fact/SurA_dom_sf"/>
</dbReference>
<reference evidence="4 5" key="1">
    <citation type="journal article" date="2017" name="ISME J.">
        <title>Energy and carbon metabolisms in a deep terrestrial subsurface fluid microbial community.</title>
        <authorList>
            <person name="Momper L."/>
            <person name="Jungbluth S.P."/>
            <person name="Lee M.D."/>
            <person name="Amend J.P."/>
        </authorList>
    </citation>
    <scope>NUCLEOTIDE SEQUENCE [LARGE SCALE GENOMIC DNA]</scope>
    <source>
        <strain evidence="4">SURF_17</strain>
    </source>
</reference>
<comment type="caution">
    <text evidence="4">The sequence shown here is derived from an EMBL/GenBank/DDBJ whole genome shotgun (WGS) entry which is preliminary data.</text>
</comment>
<dbReference type="Gene3D" id="3.10.50.40">
    <property type="match status" value="1"/>
</dbReference>
<dbReference type="Pfam" id="PF13624">
    <property type="entry name" value="SurA_N_3"/>
    <property type="match status" value="1"/>
</dbReference>
<evidence type="ECO:0000313" key="4">
    <source>
        <dbReference type="EMBL" id="RJP67854.1"/>
    </source>
</evidence>
<evidence type="ECO:0000313" key="5">
    <source>
        <dbReference type="Proteomes" id="UP000285961"/>
    </source>
</evidence>
<accession>A0A419EUG3</accession>
<dbReference type="InterPro" id="IPR000297">
    <property type="entry name" value="PPIase_PpiC"/>
</dbReference>
<dbReference type="GO" id="GO:0003755">
    <property type="term" value="F:peptidyl-prolyl cis-trans isomerase activity"/>
    <property type="evidence" value="ECO:0007669"/>
    <property type="project" value="UniProtKB-KW"/>
</dbReference>
<dbReference type="InterPro" id="IPR046357">
    <property type="entry name" value="PPIase_dom_sf"/>
</dbReference>
<dbReference type="Gene3D" id="1.10.4030.10">
    <property type="entry name" value="Porin chaperone SurA, peptide-binding domain"/>
    <property type="match status" value="1"/>
</dbReference>
<organism evidence="4 5">
    <name type="scientific">Candidatus Abyssobacteria bacterium SURF_17</name>
    <dbReference type="NCBI Taxonomy" id="2093361"/>
    <lineage>
        <taxon>Bacteria</taxon>
        <taxon>Pseudomonadati</taxon>
        <taxon>Candidatus Hydrogenedentota</taxon>
        <taxon>Candidatus Abyssobacteria</taxon>
    </lineage>
</organism>
<dbReference type="PANTHER" id="PTHR47637">
    <property type="entry name" value="CHAPERONE SURA"/>
    <property type="match status" value="1"/>
</dbReference>
<keyword evidence="2" id="KW-0413">Isomerase</keyword>
<proteinExistence type="predicted"/>
<dbReference type="EMBL" id="QZKI01000098">
    <property type="protein sequence ID" value="RJP67854.1"/>
    <property type="molecule type" value="Genomic_DNA"/>
</dbReference>
<dbReference type="Pfam" id="PF00639">
    <property type="entry name" value="Rotamase"/>
    <property type="match status" value="1"/>
</dbReference>
<dbReference type="PROSITE" id="PS50198">
    <property type="entry name" value="PPIC_PPIASE_2"/>
    <property type="match status" value="1"/>
</dbReference>
<dbReference type="Proteomes" id="UP000285961">
    <property type="component" value="Unassembled WGS sequence"/>
</dbReference>
<gene>
    <name evidence="4" type="ORF">C4532_13980</name>
</gene>
<keyword evidence="1" id="KW-0732">Signal</keyword>
<protein>
    <recommendedName>
        <fullName evidence="3">PpiC domain-containing protein</fullName>
    </recommendedName>
</protein>
<evidence type="ECO:0000259" key="3">
    <source>
        <dbReference type="PROSITE" id="PS50198"/>
    </source>
</evidence>
<evidence type="ECO:0000256" key="1">
    <source>
        <dbReference type="ARBA" id="ARBA00022729"/>
    </source>
</evidence>